<reference evidence="1" key="1">
    <citation type="submission" date="2018-11" db="EMBL/GenBank/DDBJ databases">
        <authorList>
            <person name="Alioto T."/>
            <person name="Alioto T."/>
        </authorList>
    </citation>
    <scope>NUCLEOTIDE SEQUENCE</scope>
</reference>
<proteinExistence type="predicted"/>
<accession>A0A8B6E7H3</accession>
<evidence type="ECO:0000313" key="1">
    <source>
        <dbReference type="EMBL" id="VDI29915.1"/>
    </source>
</evidence>
<sequence>MKVNLKTNKLEADLSQKTKYADKLQDSITSVKKYGSNLQAYMGSKLIEADVEKEEKYLQTLIKDGSFQQNILKCKIDDTIGILSSITTFGFISIELWSS</sequence>
<dbReference type="AlphaFoldDB" id="A0A8B6E7H3"/>
<dbReference type="EMBL" id="UYJE01004637">
    <property type="protein sequence ID" value="VDI29915.1"/>
    <property type="molecule type" value="Genomic_DNA"/>
</dbReference>
<organism evidence="1 2">
    <name type="scientific">Mytilus galloprovincialis</name>
    <name type="common">Mediterranean mussel</name>
    <dbReference type="NCBI Taxonomy" id="29158"/>
    <lineage>
        <taxon>Eukaryota</taxon>
        <taxon>Metazoa</taxon>
        <taxon>Spiralia</taxon>
        <taxon>Lophotrochozoa</taxon>
        <taxon>Mollusca</taxon>
        <taxon>Bivalvia</taxon>
        <taxon>Autobranchia</taxon>
        <taxon>Pteriomorphia</taxon>
        <taxon>Mytilida</taxon>
        <taxon>Mytiloidea</taxon>
        <taxon>Mytilidae</taxon>
        <taxon>Mytilinae</taxon>
        <taxon>Mytilus</taxon>
    </lineage>
</organism>
<evidence type="ECO:0000313" key="2">
    <source>
        <dbReference type="Proteomes" id="UP000596742"/>
    </source>
</evidence>
<dbReference type="Proteomes" id="UP000596742">
    <property type="component" value="Unassembled WGS sequence"/>
</dbReference>
<name>A0A8B6E7H3_MYTGA</name>
<gene>
    <name evidence="1" type="ORF">MGAL_10B020479</name>
</gene>
<keyword evidence="2" id="KW-1185">Reference proteome</keyword>
<comment type="caution">
    <text evidence="1">The sequence shown here is derived from an EMBL/GenBank/DDBJ whole genome shotgun (WGS) entry which is preliminary data.</text>
</comment>
<protein>
    <submittedName>
        <fullName evidence="1">Uncharacterized protein</fullName>
    </submittedName>
</protein>